<evidence type="ECO:0000313" key="17">
    <source>
        <dbReference type="EMBL" id="OQD45545.1"/>
    </source>
</evidence>
<protein>
    <recommendedName>
        <fullName evidence="5">CDP-diacylglycerol--serine O-phosphatidyltransferase</fullName>
        <ecNumber evidence="4">2.7.8.8</ecNumber>
    </recommendedName>
    <alternativeName>
        <fullName evidence="14">Phosphatidylserine synthase</fullName>
    </alternativeName>
</protein>
<evidence type="ECO:0000256" key="8">
    <source>
        <dbReference type="ARBA" id="ARBA00022692"/>
    </source>
</evidence>
<dbReference type="EC" id="2.7.8.8" evidence="4"/>
<reference evidence="17 18" key="1">
    <citation type="journal article" date="2016" name="Genome Announc.">
        <title>Draft Genome Sequence of the Anaerobic Ammonium-Oxidizing Bacterium 'Candidatus Brocadia sp. 40'.</title>
        <authorList>
            <person name="Ali M."/>
            <person name="Haroon M.F."/>
            <person name="Narita Y."/>
            <person name="Zhang L."/>
            <person name="Rangel Shaw D."/>
            <person name="Okabe S."/>
            <person name="Saikaly P.E."/>
        </authorList>
    </citation>
    <scope>NUCLEOTIDE SEQUENCE [LARGE SCALE GENOMIC DNA]</scope>
    <source>
        <strain evidence="17 18">40</strain>
    </source>
</reference>
<feature type="transmembrane region" description="Helical" evidence="16">
    <location>
        <begin position="17"/>
        <end position="35"/>
    </location>
</feature>
<evidence type="ECO:0000256" key="4">
    <source>
        <dbReference type="ARBA" id="ARBA00013174"/>
    </source>
</evidence>
<dbReference type="GO" id="GO:0012505">
    <property type="term" value="C:endomembrane system"/>
    <property type="evidence" value="ECO:0007669"/>
    <property type="project" value="UniProtKB-SubCell"/>
</dbReference>
<dbReference type="GO" id="GO:0016020">
    <property type="term" value="C:membrane"/>
    <property type="evidence" value="ECO:0007669"/>
    <property type="project" value="InterPro"/>
</dbReference>
<keyword evidence="7 15" id="KW-0808">Transferase</keyword>
<feature type="transmembrane region" description="Helical" evidence="16">
    <location>
        <begin position="145"/>
        <end position="167"/>
    </location>
</feature>
<evidence type="ECO:0000256" key="2">
    <source>
        <dbReference type="ARBA" id="ARBA00004127"/>
    </source>
</evidence>
<evidence type="ECO:0000256" key="9">
    <source>
        <dbReference type="ARBA" id="ARBA00022989"/>
    </source>
</evidence>
<accession>A0A1V6LZK0</accession>
<feature type="transmembrane region" description="Helical" evidence="16">
    <location>
        <begin position="80"/>
        <end position="102"/>
    </location>
</feature>
<dbReference type="Proteomes" id="UP000242219">
    <property type="component" value="Unassembled WGS sequence"/>
</dbReference>
<comment type="catalytic activity">
    <reaction evidence="1">
        <text>a CDP-1,2-diacyl-sn-glycerol + L-serine = a 1,2-diacyl-sn-glycero-3-phospho-L-serine + CMP + H(+)</text>
        <dbReference type="Rhea" id="RHEA:16913"/>
        <dbReference type="ChEBI" id="CHEBI:15378"/>
        <dbReference type="ChEBI" id="CHEBI:33384"/>
        <dbReference type="ChEBI" id="CHEBI:57262"/>
        <dbReference type="ChEBI" id="CHEBI:58332"/>
        <dbReference type="ChEBI" id="CHEBI:60377"/>
        <dbReference type="EC" id="2.7.8.8"/>
    </reaction>
</comment>
<dbReference type="PROSITE" id="PS00379">
    <property type="entry name" value="CDP_ALCOHOL_P_TRANSF"/>
    <property type="match status" value="1"/>
</dbReference>
<dbReference type="EMBL" id="MJUW02000083">
    <property type="protein sequence ID" value="OQD45545.1"/>
    <property type="molecule type" value="Genomic_DNA"/>
</dbReference>
<comment type="similarity">
    <text evidence="3 15">Belongs to the CDP-alcohol phosphatidyltransferase class-I family.</text>
</comment>
<feature type="transmembrane region" description="Helical" evidence="16">
    <location>
        <begin position="202"/>
        <end position="219"/>
    </location>
</feature>
<gene>
    <name evidence="17" type="ORF">BIY37_07825</name>
</gene>
<keyword evidence="10" id="KW-0443">Lipid metabolism</keyword>
<keyword evidence="18" id="KW-1185">Reference proteome</keyword>
<evidence type="ECO:0000256" key="10">
    <source>
        <dbReference type="ARBA" id="ARBA00023098"/>
    </source>
</evidence>
<proteinExistence type="inferred from homology"/>
<dbReference type="InterPro" id="IPR048254">
    <property type="entry name" value="CDP_ALCOHOL_P_TRANSF_CS"/>
</dbReference>
<evidence type="ECO:0000256" key="16">
    <source>
        <dbReference type="SAM" id="Phobius"/>
    </source>
</evidence>
<dbReference type="InterPro" id="IPR004533">
    <property type="entry name" value="CDP-diaglyc--ser_O-PTrfase"/>
</dbReference>
<dbReference type="GO" id="GO:0003882">
    <property type="term" value="F:CDP-diacylglycerol-serine O-phosphatidyltransferase activity"/>
    <property type="evidence" value="ECO:0007669"/>
    <property type="project" value="UniProtKB-EC"/>
</dbReference>
<dbReference type="Gene3D" id="1.20.120.1760">
    <property type="match status" value="1"/>
</dbReference>
<dbReference type="Pfam" id="PF01066">
    <property type="entry name" value="CDP-OH_P_transf"/>
    <property type="match status" value="1"/>
</dbReference>
<keyword evidence="13" id="KW-1208">Phospholipid metabolism</keyword>
<evidence type="ECO:0000256" key="13">
    <source>
        <dbReference type="ARBA" id="ARBA00023264"/>
    </source>
</evidence>
<evidence type="ECO:0000256" key="12">
    <source>
        <dbReference type="ARBA" id="ARBA00023209"/>
    </source>
</evidence>
<keyword evidence="11 16" id="KW-0472">Membrane</keyword>
<sequence length="231" mass="25443">MGNITCGFFSILCASNYQFEIAAWLIVVAMVLDAFDGRLARMMKCTSEIGAQLDSMADLVTFGIAPAMLLIKACTDFSSVFLWGVGSFFMICAAFRLARFNIQKNDNTTMSSHFYTGLPTTLSGGTIAQLVILDHFIQVKFGIDVVATLLPFVTFTLGLFMVSKVPFFNITGKIGLKQGVWLMMLEFSAAILFFVLTPVLTLSTVLSCYLIICAMYGVVKSRHLKKEYSTT</sequence>
<evidence type="ECO:0000256" key="1">
    <source>
        <dbReference type="ARBA" id="ARBA00000287"/>
    </source>
</evidence>
<dbReference type="InterPro" id="IPR043130">
    <property type="entry name" value="CDP-OH_PTrfase_TM_dom"/>
</dbReference>
<feature type="transmembrane region" description="Helical" evidence="16">
    <location>
        <begin position="56"/>
        <end position="74"/>
    </location>
</feature>
<keyword evidence="6" id="KW-0444">Lipid biosynthesis</keyword>
<feature type="transmembrane region" description="Helical" evidence="16">
    <location>
        <begin position="114"/>
        <end position="133"/>
    </location>
</feature>
<dbReference type="NCBIfam" id="TIGR00473">
    <property type="entry name" value="pssA"/>
    <property type="match status" value="1"/>
</dbReference>
<organism evidence="17 18">
    <name type="scientific">Candidatus Brocadia sapporoensis</name>
    <dbReference type="NCBI Taxonomy" id="392547"/>
    <lineage>
        <taxon>Bacteria</taxon>
        <taxon>Pseudomonadati</taxon>
        <taxon>Planctomycetota</taxon>
        <taxon>Candidatus Brocadiia</taxon>
        <taxon>Candidatus Brocadiales</taxon>
        <taxon>Candidatus Brocadiaceae</taxon>
        <taxon>Candidatus Brocadia</taxon>
    </lineage>
</organism>
<evidence type="ECO:0000256" key="7">
    <source>
        <dbReference type="ARBA" id="ARBA00022679"/>
    </source>
</evidence>
<evidence type="ECO:0000256" key="6">
    <source>
        <dbReference type="ARBA" id="ARBA00022516"/>
    </source>
</evidence>
<evidence type="ECO:0000313" key="18">
    <source>
        <dbReference type="Proteomes" id="UP000242219"/>
    </source>
</evidence>
<evidence type="ECO:0000256" key="11">
    <source>
        <dbReference type="ARBA" id="ARBA00023136"/>
    </source>
</evidence>
<keyword evidence="8 16" id="KW-0812">Transmembrane</keyword>
<dbReference type="GO" id="GO:0008654">
    <property type="term" value="P:phospholipid biosynthetic process"/>
    <property type="evidence" value="ECO:0007669"/>
    <property type="project" value="UniProtKB-KW"/>
</dbReference>
<name>A0A1V6LZK0_9BACT</name>
<dbReference type="InterPro" id="IPR050324">
    <property type="entry name" value="CDP-alcohol_PTase-I"/>
</dbReference>
<evidence type="ECO:0000256" key="15">
    <source>
        <dbReference type="RuleBase" id="RU003750"/>
    </source>
</evidence>
<comment type="caution">
    <text evidence="17">The sequence shown here is derived from an EMBL/GenBank/DDBJ whole genome shotgun (WGS) entry which is preliminary data.</text>
</comment>
<evidence type="ECO:0000256" key="5">
    <source>
        <dbReference type="ARBA" id="ARBA00017171"/>
    </source>
</evidence>
<evidence type="ECO:0000256" key="14">
    <source>
        <dbReference type="ARBA" id="ARBA00032361"/>
    </source>
</evidence>
<dbReference type="AlphaFoldDB" id="A0A1V6LZK0"/>
<dbReference type="PANTHER" id="PTHR14269">
    <property type="entry name" value="CDP-DIACYLGLYCEROL--GLYCEROL-3-PHOSPHATE 3-PHOSPHATIDYLTRANSFERASE-RELATED"/>
    <property type="match status" value="1"/>
</dbReference>
<keyword evidence="9 16" id="KW-1133">Transmembrane helix</keyword>
<dbReference type="InterPro" id="IPR000462">
    <property type="entry name" value="CDP-OH_P_trans"/>
</dbReference>
<keyword evidence="12" id="KW-0594">Phospholipid biosynthesis</keyword>
<evidence type="ECO:0000256" key="3">
    <source>
        <dbReference type="ARBA" id="ARBA00010441"/>
    </source>
</evidence>
<dbReference type="PANTHER" id="PTHR14269:SF61">
    <property type="entry name" value="CDP-DIACYLGLYCEROL--SERINE O-PHOSPHATIDYLTRANSFERASE"/>
    <property type="match status" value="1"/>
</dbReference>
<comment type="subcellular location">
    <subcellularLocation>
        <location evidence="2">Endomembrane system</location>
        <topology evidence="2">Multi-pass membrane protein</topology>
    </subcellularLocation>
</comment>